<evidence type="ECO:0000259" key="1">
    <source>
        <dbReference type="Pfam" id="PF13545"/>
    </source>
</evidence>
<dbReference type="GO" id="GO:0003677">
    <property type="term" value="F:DNA binding"/>
    <property type="evidence" value="ECO:0007669"/>
    <property type="project" value="InterPro"/>
</dbReference>
<dbReference type="Pfam" id="PF13545">
    <property type="entry name" value="HTH_Crp_2"/>
    <property type="match status" value="1"/>
</dbReference>
<dbReference type="EMBL" id="CABL01000019">
    <property type="protein sequence ID" value="CBH76384.1"/>
    <property type="molecule type" value="Genomic_DNA"/>
</dbReference>
<reference evidence="2" key="1">
    <citation type="submission" date="2009-10" db="EMBL/GenBank/DDBJ databases">
        <title>Diversity of trophic interactions inside an arsenic-rich microbial ecosystem.</title>
        <authorList>
            <person name="Bertin P.N."/>
            <person name="Heinrich-Salmeron A."/>
            <person name="Pelletier E."/>
            <person name="Goulhen-Chollet F."/>
            <person name="Arsene-Ploetze F."/>
            <person name="Gallien S."/>
            <person name="Calteau A."/>
            <person name="Vallenet D."/>
            <person name="Casiot C."/>
            <person name="Chane-Woon-Ming B."/>
            <person name="Giloteaux L."/>
            <person name="Barakat M."/>
            <person name="Bonnefoy V."/>
            <person name="Bruneel O."/>
            <person name="Chandler M."/>
            <person name="Cleiss J."/>
            <person name="Duran R."/>
            <person name="Elbaz-Poulichet F."/>
            <person name="Fonknechten N."/>
            <person name="Lauga B."/>
            <person name="Mornico D."/>
            <person name="Ortet P."/>
            <person name="Schaeffer C."/>
            <person name="Siguier P."/>
            <person name="Alexander Thil Smith A."/>
            <person name="Van Dorsselaer A."/>
            <person name="Weissenbach J."/>
            <person name="Medigue C."/>
            <person name="Le Paslier D."/>
        </authorList>
    </citation>
    <scope>NUCLEOTIDE SEQUENCE</scope>
</reference>
<dbReference type="InterPro" id="IPR014710">
    <property type="entry name" value="RmlC-like_jellyroll"/>
</dbReference>
<dbReference type="Gene3D" id="2.60.120.10">
    <property type="entry name" value="Jelly Rolls"/>
    <property type="match status" value="1"/>
</dbReference>
<evidence type="ECO:0000313" key="2">
    <source>
        <dbReference type="EMBL" id="CBH76384.1"/>
    </source>
</evidence>
<dbReference type="GO" id="GO:0006355">
    <property type="term" value="P:regulation of DNA-templated transcription"/>
    <property type="evidence" value="ECO:0007669"/>
    <property type="project" value="InterPro"/>
</dbReference>
<dbReference type="AlphaFoldDB" id="E6PIU3"/>
<protein>
    <recommendedName>
        <fullName evidence="1">HTH crp-type domain-containing protein</fullName>
    </recommendedName>
</protein>
<dbReference type="InterPro" id="IPR036390">
    <property type="entry name" value="WH_DNA-bd_sf"/>
</dbReference>
<dbReference type="InterPro" id="IPR012318">
    <property type="entry name" value="HTH_CRP"/>
</dbReference>
<accession>E6PIU3</accession>
<comment type="caution">
    <text evidence="2">The sequence shown here is derived from an EMBL/GenBank/DDBJ whole genome shotgun (WGS) entry which is preliminary data.</text>
</comment>
<proteinExistence type="predicted"/>
<dbReference type="SUPFAM" id="SSF46785">
    <property type="entry name" value="Winged helix' DNA-binding domain"/>
    <property type="match status" value="1"/>
</dbReference>
<feature type="domain" description="HTH crp-type" evidence="1">
    <location>
        <begin position="88"/>
        <end position="154"/>
    </location>
</feature>
<name>E6PIU3_9ZZZZ</name>
<gene>
    <name evidence="2" type="ORF">CARN1_0864</name>
</gene>
<sequence length="175" mass="19399">MQDGSMIEVGTVGYEGVSAIPLLLGSTTSQNQSYCQVPGDAVVIRADLFSRLTQSDTKFRRVLDRYLQAYINLLGQLAACNRLHSVYERCARWILMTQDRVKSDTVHLTQEYLGMMLGSQRSGVTIAASTLRAAGFIQYARGTIMILDRSGLQDASCECYALAQQQFGVVRREDS</sequence>
<organism evidence="2">
    <name type="scientific">mine drainage metagenome</name>
    <dbReference type="NCBI Taxonomy" id="410659"/>
    <lineage>
        <taxon>unclassified sequences</taxon>
        <taxon>metagenomes</taxon>
        <taxon>ecological metagenomes</taxon>
    </lineage>
</organism>